<dbReference type="SUPFAM" id="SSF50156">
    <property type="entry name" value="PDZ domain-like"/>
    <property type="match status" value="1"/>
</dbReference>
<dbReference type="PROSITE" id="PS50106">
    <property type="entry name" value="PDZ"/>
    <property type="match status" value="1"/>
</dbReference>
<keyword evidence="4" id="KW-1185">Reference proteome</keyword>
<evidence type="ECO:0000256" key="1">
    <source>
        <dbReference type="SAM" id="MobiDB-lite"/>
    </source>
</evidence>
<dbReference type="InterPro" id="IPR028842">
    <property type="entry name" value="Afadin"/>
</dbReference>
<accession>A0ABN7P0Y9</accession>
<dbReference type="Pfam" id="PF00595">
    <property type="entry name" value="PDZ"/>
    <property type="match status" value="1"/>
</dbReference>
<dbReference type="InterPro" id="IPR001478">
    <property type="entry name" value="PDZ"/>
</dbReference>
<feature type="domain" description="PDZ" evidence="2">
    <location>
        <begin position="82"/>
        <end position="121"/>
    </location>
</feature>
<name>A0ABN7P0Y9_TIMPD</name>
<dbReference type="EMBL" id="CAJPIN010009848">
    <property type="protein sequence ID" value="CAG2059540.1"/>
    <property type="molecule type" value="Genomic_DNA"/>
</dbReference>
<evidence type="ECO:0000313" key="3">
    <source>
        <dbReference type="EMBL" id="CAG2059540.1"/>
    </source>
</evidence>
<gene>
    <name evidence="3" type="ORF">TPAB3V08_LOCUS6502</name>
</gene>
<dbReference type="Proteomes" id="UP001153148">
    <property type="component" value="Unassembled WGS sequence"/>
</dbReference>
<protein>
    <recommendedName>
        <fullName evidence="2">PDZ domain-containing protein</fullName>
    </recommendedName>
</protein>
<organism evidence="3 4">
    <name type="scientific">Timema podura</name>
    <name type="common">Walking stick</name>
    <dbReference type="NCBI Taxonomy" id="61482"/>
    <lineage>
        <taxon>Eukaryota</taxon>
        <taxon>Metazoa</taxon>
        <taxon>Ecdysozoa</taxon>
        <taxon>Arthropoda</taxon>
        <taxon>Hexapoda</taxon>
        <taxon>Insecta</taxon>
        <taxon>Pterygota</taxon>
        <taxon>Neoptera</taxon>
        <taxon>Polyneoptera</taxon>
        <taxon>Phasmatodea</taxon>
        <taxon>Timematodea</taxon>
        <taxon>Timematoidea</taxon>
        <taxon>Timematidae</taxon>
        <taxon>Timema</taxon>
    </lineage>
</organism>
<evidence type="ECO:0000313" key="4">
    <source>
        <dbReference type="Proteomes" id="UP001153148"/>
    </source>
</evidence>
<dbReference type="PANTHER" id="PTHR10398">
    <property type="entry name" value="AFADIN"/>
    <property type="match status" value="1"/>
</dbReference>
<comment type="caution">
    <text evidence="3">The sequence shown here is derived from an EMBL/GenBank/DDBJ whole genome shotgun (WGS) entry which is preliminary data.</text>
</comment>
<reference evidence="3" key="1">
    <citation type="submission" date="2021-03" db="EMBL/GenBank/DDBJ databases">
        <authorList>
            <person name="Tran Van P."/>
        </authorList>
    </citation>
    <scope>NUCLEOTIDE SEQUENCE</scope>
</reference>
<dbReference type="InterPro" id="IPR036034">
    <property type="entry name" value="PDZ_sf"/>
</dbReference>
<feature type="non-terminal residue" evidence="3">
    <location>
        <position position="1"/>
    </location>
</feature>
<proteinExistence type="predicted"/>
<feature type="region of interest" description="Disordered" evidence="1">
    <location>
        <begin position="1"/>
        <end position="27"/>
    </location>
</feature>
<dbReference type="Gene3D" id="2.30.42.10">
    <property type="match status" value="1"/>
</dbReference>
<dbReference type="PANTHER" id="PTHR10398:SF2">
    <property type="entry name" value="AFADIN"/>
    <property type="match status" value="1"/>
</dbReference>
<sequence length="121" mass="12979">QNLLFGANRSISVKSSETSTPLSHSTTKASENAFLPVAALEEGLWDNGRPRKRSLSRAPRLLRAPCFVHPIMFYGAGQDKLGIYIKSVVKGGAADVDGQLQAGDQLLKVDGQSLVGITQEK</sequence>
<evidence type="ECO:0000259" key="2">
    <source>
        <dbReference type="PROSITE" id="PS50106"/>
    </source>
</evidence>